<evidence type="ECO:0000256" key="8">
    <source>
        <dbReference type="ARBA" id="ARBA00023204"/>
    </source>
</evidence>
<sequence>MSTTDKIKENQKRLHAKKQQDGLKKWKNGGGANKDGQESTIKRYESYRREEQLPREVEQRRVYVDETKQTVILPIYGSAVPFHISTIKNVTKTEEGSKVVLRINFQSPGQIAGKKEDMPFEDPDATFIRSASFRSEDTRHMIKVYENIMALKKAATKREAERKELADVVKQEKLIELRGRQPYTLKNVYPRPAPEGKKTDGNLEIHQNGIRFRPDGPANKIDILFSNIKHLFFQPSEKELIVLIHVNLVSPIMIGKKKTYDMQFYREVSDMSFDETGGKKRRARYGDEDEIEQEQEDRKRRAELDKLFSDFARRIESAAQAQQYGLEVDMPFRELGFSGVPHRSNVLLLPTTNCLVHLSEFPFTVITLAEVEVVHLERVQFGLRNFDMVFVFNDFKKAPVSINSIPVAHLDNVKEWLDSCDVPISEGPVNLSWGAIMKTINEDPYQFYLDGGWEFLTGGGEDSEEESSEDGSVFEAESDFGSESSESEDSESDFGDGSDDSGSFDEDSEEGEDWDELERKAEKADKKKKESRADSDDDRKPKKGGRR</sequence>
<evidence type="ECO:0000256" key="6">
    <source>
        <dbReference type="ARBA" id="ARBA00023054"/>
    </source>
</evidence>
<gene>
    <name evidence="15" type="ORF">DB88DRAFT_450599</name>
</gene>
<dbReference type="FunFam" id="2.30.29.30:FF:000017">
    <property type="entry name" value="FACT complex subunit SPT16"/>
    <property type="match status" value="1"/>
</dbReference>
<evidence type="ECO:0000256" key="4">
    <source>
        <dbReference type="ARBA" id="ARBA00022763"/>
    </source>
</evidence>
<dbReference type="GO" id="GO:0006281">
    <property type="term" value="P:DNA repair"/>
    <property type="evidence" value="ECO:0007669"/>
    <property type="project" value="UniProtKB-UniRule"/>
</dbReference>
<keyword evidence="16" id="KW-1185">Reference proteome</keyword>
<feature type="region of interest" description="Disordered" evidence="12">
    <location>
        <begin position="276"/>
        <end position="296"/>
    </location>
</feature>
<dbReference type="SMART" id="SM01287">
    <property type="entry name" value="Rtt106"/>
    <property type="match status" value="1"/>
</dbReference>
<feature type="region of interest" description="Disordered" evidence="12">
    <location>
        <begin position="1"/>
        <end position="40"/>
    </location>
</feature>
<keyword evidence="4 11" id="KW-0227">DNA damage</keyword>
<keyword evidence="6" id="KW-0175">Coiled coil</keyword>
<dbReference type="EMBL" id="JAODAN010000002">
    <property type="protein sequence ID" value="KAK1926780.1"/>
    <property type="molecule type" value="Genomic_DNA"/>
</dbReference>
<dbReference type="Gene3D" id="2.30.29.210">
    <property type="entry name" value="FACT complex subunit Spt16p/Cdc68p"/>
    <property type="match status" value="1"/>
</dbReference>
<keyword evidence="8 11" id="KW-0234">DNA repair</keyword>
<dbReference type="Pfam" id="PF24824">
    <property type="entry name" value="PH_SPT16"/>
    <property type="match status" value="1"/>
</dbReference>
<accession>A0AAD9L851</accession>
<dbReference type="Pfam" id="PF21091">
    <property type="entry name" value="SPT16_C"/>
    <property type="match status" value="1"/>
</dbReference>
<reference evidence="15" key="1">
    <citation type="submission" date="2023-02" db="EMBL/GenBank/DDBJ databases">
        <title>Identification and recombinant expression of a fungal hydrolase from Papiliotrema laurentii that hydrolyzes apple cutin and clears colloidal polyester polyurethane.</title>
        <authorList>
            <consortium name="DOE Joint Genome Institute"/>
            <person name="Roman V.A."/>
            <person name="Bojanowski C."/>
            <person name="Crable B.R."/>
            <person name="Wagner D.N."/>
            <person name="Hung C.S."/>
            <person name="Nadeau L.J."/>
            <person name="Schratz L."/>
            <person name="Haridas S."/>
            <person name="Pangilinan J."/>
            <person name="Lipzen A."/>
            <person name="Na H."/>
            <person name="Yan M."/>
            <person name="Ng V."/>
            <person name="Grigoriev I.V."/>
            <person name="Spatafora J.W."/>
            <person name="Barlow D."/>
            <person name="Biffinger J."/>
            <person name="Kelley-Loughnane N."/>
            <person name="Varaljay V.A."/>
            <person name="Crookes-Goodson W.J."/>
        </authorList>
    </citation>
    <scope>NUCLEOTIDE SEQUENCE</scope>
    <source>
        <strain evidence="15">5307AH</strain>
    </source>
</reference>
<comment type="similarity">
    <text evidence="1 11">Belongs to the peptidase M24 family. SPT16 subfamily.</text>
</comment>
<keyword evidence="5 11" id="KW-0805">Transcription regulation</keyword>
<dbReference type="InterPro" id="IPR013719">
    <property type="entry name" value="RTT106/SPT16-like_middle_dom"/>
</dbReference>
<dbReference type="GO" id="GO:0031491">
    <property type="term" value="F:nucleosome binding"/>
    <property type="evidence" value="ECO:0007669"/>
    <property type="project" value="TreeGrafter"/>
</dbReference>
<evidence type="ECO:0000256" key="1">
    <source>
        <dbReference type="ARBA" id="ARBA00010779"/>
    </source>
</evidence>
<dbReference type="GO" id="GO:0006260">
    <property type="term" value="P:DNA replication"/>
    <property type="evidence" value="ECO:0007669"/>
    <property type="project" value="UniProtKB-KW"/>
</dbReference>
<dbReference type="Pfam" id="PF08512">
    <property type="entry name" value="Rttp106-like_middle"/>
    <property type="match status" value="1"/>
</dbReference>
<evidence type="ECO:0000259" key="14">
    <source>
        <dbReference type="SMART" id="SM01287"/>
    </source>
</evidence>
<dbReference type="InterPro" id="IPR011993">
    <property type="entry name" value="PH-like_dom_sf"/>
</dbReference>
<dbReference type="GO" id="GO:0035101">
    <property type="term" value="C:FACT complex"/>
    <property type="evidence" value="ECO:0007669"/>
    <property type="project" value="UniProtKB-UniRule"/>
</dbReference>
<keyword evidence="2 11" id="KW-0158">Chromosome</keyword>
<feature type="domain" description="FACT complex subunit SPT16 middle" evidence="13">
    <location>
        <begin position="62"/>
        <end position="212"/>
    </location>
</feature>
<feature type="domain" description="Histone chaperone RTT106/FACT complex subunit SPT16-like middle" evidence="14">
    <location>
        <begin position="337"/>
        <end position="427"/>
    </location>
</feature>
<evidence type="ECO:0000256" key="2">
    <source>
        <dbReference type="ARBA" id="ARBA00022454"/>
    </source>
</evidence>
<evidence type="ECO:0000313" key="15">
    <source>
        <dbReference type="EMBL" id="KAK1926780.1"/>
    </source>
</evidence>
<evidence type="ECO:0000256" key="5">
    <source>
        <dbReference type="ARBA" id="ARBA00023015"/>
    </source>
</evidence>
<dbReference type="PANTHER" id="PTHR13980">
    <property type="entry name" value="CDC68 RELATED"/>
    <property type="match status" value="1"/>
</dbReference>
<evidence type="ECO:0000256" key="11">
    <source>
        <dbReference type="RuleBase" id="RU367052"/>
    </source>
</evidence>
<feature type="compositionally biased region" description="Basic and acidic residues" evidence="12">
    <location>
        <begin position="1"/>
        <end position="24"/>
    </location>
</feature>
<comment type="subunit">
    <text evidence="11">Component of the FACT complex.</text>
</comment>
<evidence type="ECO:0000256" key="3">
    <source>
        <dbReference type="ARBA" id="ARBA00022705"/>
    </source>
</evidence>
<dbReference type="InterPro" id="IPR040258">
    <property type="entry name" value="Spt16"/>
</dbReference>
<comment type="subcellular location">
    <subcellularLocation>
        <location evidence="11">Nucleus</location>
    </subcellularLocation>
    <subcellularLocation>
        <location evidence="11">Chromosome</location>
    </subcellularLocation>
</comment>
<evidence type="ECO:0000313" key="16">
    <source>
        <dbReference type="Proteomes" id="UP001182556"/>
    </source>
</evidence>
<dbReference type="PANTHER" id="PTHR13980:SF15">
    <property type="entry name" value="FACT COMPLEX SUBUNIT SPT16"/>
    <property type="match status" value="1"/>
</dbReference>
<keyword evidence="7 11" id="KW-0804">Transcription</keyword>
<dbReference type="InterPro" id="IPR048969">
    <property type="entry name" value="FACT_SPT16_C"/>
</dbReference>
<feature type="compositionally biased region" description="Basic and acidic residues" evidence="12">
    <location>
        <begin position="517"/>
        <end position="540"/>
    </location>
</feature>
<dbReference type="Gene3D" id="2.30.29.150">
    <property type="match status" value="1"/>
</dbReference>
<dbReference type="SMART" id="SM01286">
    <property type="entry name" value="SPT16"/>
    <property type="match status" value="1"/>
</dbReference>
<name>A0AAD9L851_PAPLA</name>
<feature type="region of interest" description="Disordered" evidence="12">
    <location>
        <begin position="458"/>
        <end position="547"/>
    </location>
</feature>
<protein>
    <recommendedName>
        <fullName evidence="11">FACT complex subunit</fullName>
    </recommendedName>
</protein>
<dbReference type="FunFam" id="2.30.29.210:FF:000001">
    <property type="entry name" value="FACT complex subunit spt16"/>
    <property type="match status" value="1"/>
</dbReference>
<keyword evidence="3 11" id="KW-0235">DNA replication</keyword>
<evidence type="ECO:0000256" key="10">
    <source>
        <dbReference type="ARBA" id="ARBA00025370"/>
    </source>
</evidence>
<evidence type="ECO:0000259" key="13">
    <source>
        <dbReference type="SMART" id="SM01286"/>
    </source>
</evidence>
<evidence type="ECO:0000256" key="12">
    <source>
        <dbReference type="SAM" id="MobiDB-lite"/>
    </source>
</evidence>
<organism evidence="15 16">
    <name type="scientific">Papiliotrema laurentii</name>
    <name type="common">Cryptococcus laurentii</name>
    <dbReference type="NCBI Taxonomy" id="5418"/>
    <lineage>
        <taxon>Eukaryota</taxon>
        <taxon>Fungi</taxon>
        <taxon>Dikarya</taxon>
        <taxon>Basidiomycota</taxon>
        <taxon>Agaricomycotina</taxon>
        <taxon>Tremellomycetes</taxon>
        <taxon>Tremellales</taxon>
        <taxon>Rhynchogastremaceae</taxon>
        <taxon>Papiliotrema</taxon>
    </lineage>
</organism>
<feature type="compositionally biased region" description="Acidic residues" evidence="12">
    <location>
        <begin position="476"/>
        <end position="516"/>
    </location>
</feature>
<dbReference type="GO" id="GO:0006368">
    <property type="term" value="P:transcription elongation by RNA polymerase II"/>
    <property type="evidence" value="ECO:0007669"/>
    <property type="project" value="TreeGrafter"/>
</dbReference>
<comment type="function">
    <text evidence="10 11">Component of the FACT complex, a general chromatin factor that acts to reorganize nucleosomes. The FACT complex is involved in multiple processes that require DNA as a template such as mRNA elongation, DNA replication and DNA repair. During transcription elongation the FACT complex acts as a histone chaperone that both destabilizes and restores nucleosomal structure. It facilitates the passage of RNA polymerase II and transcription by promoting the dissociation of one histone H2A-H2B dimer from the nucleosome, then subsequently promotes the reestablishment of the nucleosome following the passage of RNA polymerase II.</text>
</comment>
<keyword evidence="9 11" id="KW-0539">Nucleus</keyword>
<evidence type="ECO:0000256" key="7">
    <source>
        <dbReference type="ARBA" id="ARBA00023163"/>
    </source>
</evidence>
<comment type="caution">
    <text evidence="15">The sequence shown here is derived from an EMBL/GenBank/DDBJ whole genome shotgun (WGS) entry which is preliminary data.</text>
</comment>
<dbReference type="Gene3D" id="2.30.29.30">
    <property type="entry name" value="Pleckstrin-homology domain (PH domain)/Phosphotyrosine-binding domain (PTB)"/>
    <property type="match status" value="1"/>
</dbReference>
<dbReference type="Pfam" id="PF08644">
    <property type="entry name" value="SPT16"/>
    <property type="match status" value="1"/>
</dbReference>
<dbReference type="InterPro" id="IPR056595">
    <property type="entry name" value="Fact-SPT16_PH"/>
</dbReference>
<evidence type="ECO:0000256" key="9">
    <source>
        <dbReference type="ARBA" id="ARBA00023242"/>
    </source>
</evidence>
<proteinExistence type="inferred from homology"/>
<dbReference type="InterPro" id="IPR013953">
    <property type="entry name" value="FACT_SPT16_M"/>
</dbReference>
<dbReference type="Proteomes" id="UP001182556">
    <property type="component" value="Unassembled WGS sequence"/>
</dbReference>
<dbReference type="AlphaFoldDB" id="A0AAD9L851"/>